<dbReference type="Pfam" id="PF09537">
    <property type="entry name" value="DUF2383"/>
    <property type="match status" value="1"/>
</dbReference>
<sequence length="143" mass="15765">MSSTVLQTLTDTAIDSLKGYELAAERAKSPELKQVLVDQAAKRRATVEMLKTEVARQGGTLTTEGTVTGDLHRIWTKVADLFQSGDAVAAESVEEGEDYISQKFWHALDKGDLDPAVRPTVQAAYDEISAGERLTDRLEKYYD</sequence>
<dbReference type="RefSeq" id="WP_218446008.1">
    <property type="nucleotide sequence ID" value="NZ_JAGSPA010000003.1"/>
</dbReference>
<gene>
    <name evidence="2" type="ORF">KCG44_10340</name>
</gene>
<dbReference type="InterPro" id="IPR019052">
    <property type="entry name" value="DUF2383"/>
</dbReference>
<protein>
    <submittedName>
        <fullName evidence="2">PA2169 family four-helix-bundle protein</fullName>
    </submittedName>
</protein>
<evidence type="ECO:0000313" key="2">
    <source>
        <dbReference type="EMBL" id="MBV7257180.1"/>
    </source>
</evidence>
<organism evidence="2 3">
    <name type="scientific">Pacificimonas pallii</name>
    <dbReference type="NCBI Taxonomy" id="2827236"/>
    <lineage>
        <taxon>Bacteria</taxon>
        <taxon>Pseudomonadati</taxon>
        <taxon>Pseudomonadota</taxon>
        <taxon>Alphaproteobacteria</taxon>
        <taxon>Sphingomonadales</taxon>
        <taxon>Sphingosinicellaceae</taxon>
        <taxon>Pacificimonas</taxon>
    </lineage>
</organism>
<evidence type="ECO:0000313" key="3">
    <source>
        <dbReference type="Proteomes" id="UP000722336"/>
    </source>
</evidence>
<dbReference type="Proteomes" id="UP000722336">
    <property type="component" value="Unassembled WGS sequence"/>
</dbReference>
<dbReference type="NCBIfam" id="TIGR02284">
    <property type="entry name" value="PA2169 family four-helix-bundle protein"/>
    <property type="match status" value="1"/>
</dbReference>
<feature type="domain" description="DUF2383" evidence="1">
    <location>
        <begin position="3"/>
        <end position="109"/>
    </location>
</feature>
<dbReference type="EMBL" id="JAGSPA010000003">
    <property type="protein sequence ID" value="MBV7257180.1"/>
    <property type="molecule type" value="Genomic_DNA"/>
</dbReference>
<proteinExistence type="predicted"/>
<name>A0ABS6SFJ2_9SPHN</name>
<reference evidence="2 3" key="1">
    <citation type="submission" date="2021-04" db="EMBL/GenBank/DDBJ databases">
        <authorList>
            <person name="Pira H."/>
            <person name="Risdian C."/>
            <person name="Wink J."/>
        </authorList>
    </citation>
    <scope>NUCLEOTIDE SEQUENCE [LARGE SCALE GENOMIC DNA]</scope>
    <source>
        <strain evidence="2 3">WHA3</strain>
    </source>
</reference>
<evidence type="ECO:0000259" key="1">
    <source>
        <dbReference type="Pfam" id="PF09537"/>
    </source>
</evidence>
<accession>A0ABS6SFJ2</accession>
<dbReference type="InterPro" id="IPR011971">
    <property type="entry name" value="CHP02284"/>
</dbReference>
<keyword evidence="3" id="KW-1185">Reference proteome</keyword>
<comment type="caution">
    <text evidence="2">The sequence shown here is derived from an EMBL/GenBank/DDBJ whole genome shotgun (WGS) entry which is preliminary data.</text>
</comment>